<dbReference type="GO" id="GO:0015562">
    <property type="term" value="F:efflux transmembrane transporter activity"/>
    <property type="evidence" value="ECO:0007669"/>
    <property type="project" value="TreeGrafter"/>
</dbReference>
<dbReference type="InterPro" id="IPR006143">
    <property type="entry name" value="RND_pump_MFP"/>
</dbReference>
<feature type="signal peptide" evidence="3">
    <location>
        <begin position="1"/>
        <end position="19"/>
    </location>
</feature>
<dbReference type="EMBL" id="MJIL01000101">
    <property type="protein sequence ID" value="OLQ69321.1"/>
    <property type="molecule type" value="Genomic_DNA"/>
</dbReference>
<dbReference type="InterPro" id="IPR058637">
    <property type="entry name" value="YknX-like_C"/>
</dbReference>
<dbReference type="Gene3D" id="1.10.287.470">
    <property type="entry name" value="Helix hairpin bin"/>
    <property type="match status" value="1"/>
</dbReference>
<dbReference type="AlphaFoldDB" id="A0A1Q9G5R6"/>
<dbReference type="SUPFAM" id="SSF111369">
    <property type="entry name" value="HlyD-like secretion proteins"/>
    <property type="match status" value="1"/>
</dbReference>
<dbReference type="OrthoDB" id="2110899at2"/>
<keyword evidence="3" id="KW-0732">Signal</keyword>
<dbReference type="PANTHER" id="PTHR30469:SF20">
    <property type="entry name" value="EFFLUX RND TRANSPORTER PERIPLASMIC ADAPTOR SUBUNIT"/>
    <property type="match status" value="1"/>
</dbReference>
<proteinExistence type="inferred from homology"/>
<dbReference type="Gene3D" id="2.40.420.20">
    <property type="match status" value="1"/>
</dbReference>
<evidence type="ECO:0000259" key="5">
    <source>
        <dbReference type="Pfam" id="PF25989"/>
    </source>
</evidence>
<evidence type="ECO:0000256" key="2">
    <source>
        <dbReference type="SAM" id="Coils"/>
    </source>
</evidence>
<evidence type="ECO:0000313" key="7">
    <source>
        <dbReference type="Proteomes" id="UP000186905"/>
    </source>
</evidence>
<dbReference type="Gene3D" id="2.40.30.170">
    <property type="match status" value="1"/>
</dbReference>
<dbReference type="STRING" id="1903952.BIT28_20280"/>
<evidence type="ECO:0000259" key="4">
    <source>
        <dbReference type="Pfam" id="PF25917"/>
    </source>
</evidence>
<dbReference type="InterPro" id="IPR058625">
    <property type="entry name" value="MdtA-like_BSH"/>
</dbReference>
<keyword evidence="7" id="KW-1185">Reference proteome</keyword>
<dbReference type="RefSeq" id="WP_075768247.1">
    <property type="nucleotide sequence ID" value="NZ_MJIL01000101.1"/>
</dbReference>
<evidence type="ECO:0000256" key="3">
    <source>
        <dbReference type="SAM" id="SignalP"/>
    </source>
</evidence>
<feature type="chain" id="PRO_5012638557" evidence="3">
    <location>
        <begin position="20"/>
        <end position="357"/>
    </location>
</feature>
<dbReference type="Pfam" id="PF25917">
    <property type="entry name" value="BSH_RND"/>
    <property type="match status" value="1"/>
</dbReference>
<accession>A0A1Q9G5R6</accession>
<dbReference type="PRINTS" id="PR01490">
    <property type="entry name" value="RTXTOXIND"/>
</dbReference>
<sequence>MIKTYSKLAALCLSALVMAGCQGEQEETQRVPLVISTITLEEPVSINTREFNGQVVAAELTPLSFPVEGEITELMVKPGQQVKRGQLLARLDNRKLIQRLEDAIAQHDLSYRQLTRAQRLLGKKLISQAEFDELQANYKKAKANHQLVKKQLNDSKLYAPFAGQVSHTTKETFESVAPGETVIELYQIDQLYVKLQVPDSLLARFNPQNQGGDYQPTAYFAGNKQAYAMDYLEHTSEPTPQGMSFDAWLSMPQTQPPILPGTAATVKVDLNQAGLSSADGYRVPMTAVVPATEPGQFVVWKVKQDKAYQSQVEVSQIHTSGVLIAQGVNLGDQIITSGQAQLREGQPVTTVQQEQNL</sequence>
<dbReference type="Gene3D" id="2.40.50.100">
    <property type="match status" value="1"/>
</dbReference>
<dbReference type="GO" id="GO:1990281">
    <property type="term" value="C:efflux pump complex"/>
    <property type="evidence" value="ECO:0007669"/>
    <property type="project" value="TreeGrafter"/>
</dbReference>
<feature type="coiled-coil region" evidence="2">
    <location>
        <begin position="97"/>
        <end position="151"/>
    </location>
</feature>
<evidence type="ECO:0000256" key="1">
    <source>
        <dbReference type="ARBA" id="ARBA00009477"/>
    </source>
</evidence>
<dbReference type="PROSITE" id="PS51257">
    <property type="entry name" value="PROKAR_LIPOPROTEIN"/>
    <property type="match status" value="1"/>
</dbReference>
<comment type="caution">
    <text evidence="6">The sequence shown here is derived from an EMBL/GenBank/DDBJ whole genome shotgun (WGS) entry which is preliminary data.</text>
</comment>
<organism evidence="6 7">
    <name type="scientific">Photobacterium proteolyticum</name>
    <dbReference type="NCBI Taxonomy" id="1903952"/>
    <lineage>
        <taxon>Bacteria</taxon>
        <taxon>Pseudomonadati</taxon>
        <taxon>Pseudomonadota</taxon>
        <taxon>Gammaproteobacteria</taxon>
        <taxon>Vibrionales</taxon>
        <taxon>Vibrionaceae</taxon>
        <taxon>Photobacterium</taxon>
    </lineage>
</organism>
<keyword evidence="2" id="KW-0175">Coiled coil</keyword>
<evidence type="ECO:0000313" key="6">
    <source>
        <dbReference type="EMBL" id="OLQ69321.1"/>
    </source>
</evidence>
<reference evidence="6 7" key="1">
    <citation type="submission" date="2016-09" db="EMBL/GenBank/DDBJ databases">
        <title>Photobacterium proteolyticum sp. nov. a protease producing bacterium isolated from ocean sediments of Laizhou Bay.</title>
        <authorList>
            <person name="Li Y."/>
        </authorList>
    </citation>
    <scope>NUCLEOTIDE SEQUENCE [LARGE SCALE GENOMIC DNA]</scope>
    <source>
        <strain evidence="6 7">13-12</strain>
    </source>
</reference>
<feature type="domain" description="Multidrug resistance protein MdtA-like barrel-sandwich hybrid" evidence="4">
    <location>
        <begin position="67"/>
        <end position="172"/>
    </location>
</feature>
<name>A0A1Q9G5R6_9GAMM</name>
<comment type="similarity">
    <text evidence="1">Belongs to the membrane fusion protein (MFP) (TC 8.A.1) family.</text>
</comment>
<protein>
    <submittedName>
        <fullName evidence="6">Uncharacterized protein</fullName>
    </submittedName>
</protein>
<dbReference type="PANTHER" id="PTHR30469">
    <property type="entry name" value="MULTIDRUG RESISTANCE PROTEIN MDTA"/>
    <property type="match status" value="1"/>
</dbReference>
<feature type="domain" description="YknX-like C-terminal permuted SH3-like" evidence="5">
    <location>
        <begin position="282"/>
        <end position="349"/>
    </location>
</feature>
<gene>
    <name evidence="6" type="ORF">BIT28_20280</name>
</gene>
<dbReference type="Pfam" id="PF25989">
    <property type="entry name" value="YknX_C"/>
    <property type="match status" value="1"/>
</dbReference>
<dbReference type="Proteomes" id="UP000186905">
    <property type="component" value="Unassembled WGS sequence"/>
</dbReference>
<dbReference type="NCBIfam" id="TIGR01730">
    <property type="entry name" value="RND_mfp"/>
    <property type="match status" value="1"/>
</dbReference>